<evidence type="ECO:0000256" key="2">
    <source>
        <dbReference type="ARBA" id="ARBA00022553"/>
    </source>
</evidence>
<feature type="domain" description="AMP-dependent synthetase/ligase" evidence="5">
    <location>
        <begin position="205"/>
        <end position="311"/>
    </location>
</feature>
<evidence type="ECO:0000259" key="6">
    <source>
        <dbReference type="Pfam" id="PF00668"/>
    </source>
</evidence>
<reference evidence="7 8" key="1">
    <citation type="submission" date="2019-08" db="EMBL/GenBank/DDBJ databases">
        <title>The genome sequence of a newly discovered highly antifungal drug resistant Aspergillus species, Aspergillus tanneri NIH 1004.</title>
        <authorList>
            <person name="Mounaud S."/>
            <person name="Singh I."/>
            <person name="Joardar V."/>
            <person name="Pakala S."/>
            <person name="Pakala S."/>
            <person name="Venepally P."/>
            <person name="Chung J.K."/>
            <person name="Losada L."/>
            <person name="Nierman W.C."/>
        </authorList>
    </citation>
    <scope>NUCLEOTIDE SEQUENCE [LARGE SCALE GENOMIC DNA]</scope>
    <source>
        <strain evidence="7 8">NIH1004</strain>
    </source>
</reference>
<dbReference type="VEuPathDB" id="FungiDB:EYZ11_009393"/>
<name>A0A5M9MQX4_9EURO</name>
<gene>
    <name evidence="7" type="ORF">ATNIH1004_002192</name>
</gene>
<dbReference type="Pfam" id="PF00668">
    <property type="entry name" value="Condensation"/>
    <property type="match status" value="1"/>
</dbReference>
<evidence type="ECO:0000313" key="7">
    <source>
        <dbReference type="EMBL" id="KAA8649521.1"/>
    </source>
</evidence>
<sequence length="381" mass="42695">MLLSLYTHNADVVFGITRLGRTTPVPGIEELPEPTVASFPVRFLLCPDDAVSDAIGKIQSLARERASFEYAGLQHIGCIGQDAANACQFQSMLCIRQGSTKVTKMFEQWHVLTHATCLTHALGLDIQLQSRELSVEANFDPKVLPQAEAQTMLHQLRRIFRQVERHPSHCLKNIDLVSPEDRLQLQTWNGSLPQALEVCVHEAIQEQCLARPDSIAVSAWDGSFLYCELDTYSTVLARKLAGYQVGPDVFVPVYFERTHWTTVVMLGILRAGGALLLMDPSHQIERLREICRDAQAFIVLASTATKCQDSRFGPKVLAIGDNETDWRQSNGTYRKSHTRECSVCRFHFGLHGEAKGRSVIPSMILHKFSSQWPGVWSWPAL</sequence>
<dbReference type="AlphaFoldDB" id="A0A5M9MQX4"/>
<keyword evidence="2" id="KW-0597">Phosphoprotein</keyword>
<dbReference type="VEuPathDB" id="FungiDB:EYZ11_002112"/>
<accession>A0A5M9MQX4</accession>
<evidence type="ECO:0000256" key="3">
    <source>
        <dbReference type="ARBA" id="ARBA00022598"/>
    </source>
</evidence>
<evidence type="ECO:0000259" key="5">
    <source>
        <dbReference type="Pfam" id="PF00501"/>
    </source>
</evidence>
<dbReference type="RefSeq" id="XP_033428882.1">
    <property type="nucleotide sequence ID" value="XM_033566887.1"/>
</dbReference>
<dbReference type="GO" id="GO:0005737">
    <property type="term" value="C:cytoplasm"/>
    <property type="evidence" value="ECO:0007669"/>
    <property type="project" value="TreeGrafter"/>
</dbReference>
<evidence type="ECO:0000313" key="8">
    <source>
        <dbReference type="Proteomes" id="UP000324241"/>
    </source>
</evidence>
<comment type="similarity">
    <text evidence="4">Belongs to the NRP synthetase family.</text>
</comment>
<dbReference type="GO" id="GO:0016874">
    <property type="term" value="F:ligase activity"/>
    <property type="evidence" value="ECO:0007669"/>
    <property type="project" value="UniProtKB-KW"/>
</dbReference>
<dbReference type="PANTHER" id="PTHR45527">
    <property type="entry name" value="NONRIBOSOMAL PEPTIDE SYNTHETASE"/>
    <property type="match status" value="1"/>
</dbReference>
<evidence type="ECO:0000256" key="1">
    <source>
        <dbReference type="ARBA" id="ARBA00022450"/>
    </source>
</evidence>
<dbReference type="GeneID" id="54324894"/>
<keyword evidence="1" id="KW-0596">Phosphopantetheine</keyword>
<protein>
    <submittedName>
        <fullName evidence="7">Nonribosomal peptide synthetases (NRPS)</fullName>
    </submittedName>
</protein>
<dbReference type="SUPFAM" id="SSF52777">
    <property type="entry name" value="CoA-dependent acyltransferases"/>
    <property type="match status" value="1"/>
</dbReference>
<organism evidence="7 8">
    <name type="scientific">Aspergillus tanneri</name>
    <dbReference type="NCBI Taxonomy" id="1220188"/>
    <lineage>
        <taxon>Eukaryota</taxon>
        <taxon>Fungi</taxon>
        <taxon>Dikarya</taxon>
        <taxon>Ascomycota</taxon>
        <taxon>Pezizomycotina</taxon>
        <taxon>Eurotiomycetes</taxon>
        <taxon>Eurotiomycetidae</taxon>
        <taxon>Eurotiales</taxon>
        <taxon>Aspergillaceae</taxon>
        <taxon>Aspergillus</taxon>
        <taxon>Aspergillus subgen. Circumdati</taxon>
    </lineage>
</organism>
<dbReference type="Pfam" id="PF00501">
    <property type="entry name" value="AMP-binding"/>
    <property type="match status" value="1"/>
</dbReference>
<dbReference type="Proteomes" id="UP000324241">
    <property type="component" value="Unassembled WGS sequence"/>
</dbReference>
<comment type="caution">
    <text evidence="7">The sequence shown here is derived from an EMBL/GenBank/DDBJ whole genome shotgun (WGS) entry which is preliminary data.</text>
</comment>
<dbReference type="SUPFAM" id="SSF56801">
    <property type="entry name" value="Acetyl-CoA synthetase-like"/>
    <property type="match status" value="1"/>
</dbReference>
<keyword evidence="3" id="KW-0436">Ligase</keyword>
<proteinExistence type="inferred from homology"/>
<dbReference type="InterPro" id="IPR000873">
    <property type="entry name" value="AMP-dep_synth/lig_dom"/>
</dbReference>
<dbReference type="GO" id="GO:0043041">
    <property type="term" value="P:amino acid activation for nonribosomal peptide biosynthetic process"/>
    <property type="evidence" value="ECO:0007669"/>
    <property type="project" value="TreeGrafter"/>
</dbReference>
<evidence type="ECO:0000256" key="4">
    <source>
        <dbReference type="ARBA" id="ARBA00029454"/>
    </source>
</evidence>
<dbReference type="PANTHER" id="PTHR45527:SF3">
    <property type="entry name" value="SIDEROPHORE SYNTHETASE (EUROFUNG)"/>
    <property type="match status" value="1"/>
</dbReference>
<dbReference type="GO" id="GO:0031177">
    <property type="term" value="F:phosphopantetheine binding"/>
    <property type="evidence" value="ECO:0007669"/>
    <property type="project" value="TreeGrafter"/>
</dbReference>
<dbReference type="GO" id="GO:0044550">
    <property type="term" value="P:secondary metabolite biosynthetic process"/>
    <property type="evidence" value="ECO:0007669"/>
    <property type="project" value="TreeGrafter"/>
</dbReference>
<feature type="domain" description="Condensation" evidence="6">
    <location>
        <begin position="1"/>
        <end position="185"/>
    </location>
</feature>
<dbReference type="Gene3D" id="3.40.50.980">
    <property type="match status" value="2"/>
</dbReference>
<dbReference type="Gene3D" id="3.30.559.30">
    <property type="entry name" value="Nonribosomal peptide synthetase, condensation domain"/>
    <property type="match status" value="1"/>
</dbReference>
<dbReference type="OrthoDB" id="4510984at2759"/>
<dbReference type="EMBL" id="QUQM01000001">
    <property type="protein sequence ID" value="KAA8649521.1"/>
    <property type="molecule type" value="Genomic_DNA"/>
</dbReference>
<dbReference type="InterPro" id="IPR001242">
    <property type="entry name" value="Condensation_dom"/>
</dbReference>